<sequence length="109" mass="12332">MNDLELRQVLSIEVTVLEFWIEQDWLVPDTASGERRFRDADVARGRLILDLVQRMGVNAAGVDVVMDLVDQLHGVRGTMQELLTAIRTQDEATRTKILAQLNIMGKGRE</sequence>
<dbReference type="AlphaFoldDB" id="A0AAW9FLD3"/>
<dbReference type="GO" id="GO:0003677">
    <property type="term" value="F:DNA binding"/>
    <property type="evidence" value="ECO:0007669"/>
    <property type="project" value="InterPro"/>
</dbReference>
<evidence type="ECO:0000313" key="2">
    <source>
        <dbReference type="EMBL" id="MDX8304402.1"/>
    </source>
</evidence>
<dbReference type="Gene3D" id="1.10.1660.10">
    <property type="match status" value="1"/>
</dbReference>
<dbReference type="Pfam" id="PF13411">
    <property type="entry name" value="MerR_1"/>
    <property type="match status" value="1"/>
</dbReference>
<protein>
    <submittedName>
        <fullName evidence="2">Chaperone modulator CbpM</fullName>
    </submittedName>
</protein>
<gene>
    <name evidence="2" type="ORF">RMR22_19250</name>
</gene>
<name>A0AAW9FLD3_9HYPH</name>
<feature type="domain" description="HTH merR-type" evidence="1">
    <location>
        <begin position="5"/>
        <end position="67"/>
    </location>
</feature>
<comment type="caution">
    <text evidence="2">The sequence shown here is derived from an EMBL/GenBank/DDBJ whole genome shotgun (WGS) entry which is preliminary data.</text>
</comment>
<dbReference type="RefSeq" id="WP_320203140.1">
    <property type="nucleotide sequence ID" value="NZ_CP192782.1"/>
</dbReference>
<accession>A0AAW9FLD3</accession>
<dbReference type="EMBL" id="JAVRAF010000007">
    <property type="protein sequence ID" value="MDX8304402.1"/>
    <property type="molecule type" value="Genomic_DNA"/>
</dbReference>
<reference evidence="2" key="1">
    <citation type="journal article" date="2023" name="Phytobiomes J">
        <title>Deciphering the key players within the bacterial microbiota associated with aerial crown gall tumors on rhododendron: Insights into the gallobiome.</title>
        <authorList>
            <person name="Kuzmanovic N."/>
            <person name="Nesme J."/>
            <person name="Wolf J."/>
            <person name="Neumann-Schaal M."/>
            <person name="Petersen J."/>
            <person name="Fernandez-Gnecco G."/>
            <person name="Sproeer C."/>
            <person name="Bunk B."/>
            <person name="Overmann J."/>
            <person name="Sorensen S.J."/>
            <person name="Idczak E."/>
            <person name="Smalla K."/>
        </authorList>
    </citation>
    <scope>NUCLEOTIDE SEQUENCE</scope>
    <source>
        <strain evidence="2">Rho-11.1</strain>
    </source>
</reference>
<organism evidence="2">
    <name type="scientific">Agrobacterium rosae</name>
    <dbReference type="NCBI Taxonomy" id="1972867"/>
    <lineage>
        <taxon>Bacteria</taxon>
        <taxon>Pseudomonadati</taxon>
        <taxon>Pseudomonadota</taxon>
        <taxon>Alphaproteobacteria</taxon>
        <taxon>Hyphomicrobiales</taxon>
        <taxon>Rhizobiaceae</taxon>
        <taxon>Rhizobium/Agrobacterium group</taxon>
        <taxon>Agrobacterium</taxon>
    </lineage>
</organism>
<dbReference type="SUPFAM" id="SSF46955">
    <property type="entry name" value="Putative DNA-binding domain"/>
    <property type="match status" value="1"/>
</dbReference>
<dbReference type="InterPro" id="IPR000551">
    <property type="entry name" value="MerR-type_HTH_dom"/>
</dbReference>
<dbReference type="InterPro" id="IPR009061">
    <property type="entry name" value="DNA-bd_dom_put_sf"/>
</dbReference>
<proteinExistence type="predicted"/>
<dbReference type="GO" id="GO:0006355">
    <property type="term" value="P:regulation of DNA-templated transcription"/>
    <property type="evidence" value="ECO:0007669"/>
    <property type="project" value="InterPro"/>
</dbReference>
<evidence type="ECO:0000259" key="1">
    <source>
        <dbReference type="Pfam" id="PF13411"/>
    </source>
</evidence>